<dbReference type="Gene3D" id="2.40.10.340">
    <property type="entry name" value="Rod shape-determining protein MreC, domain 1"/>
    <property type="match status" value="1"/>
</dbReference>
<dbReference type="PANTHER" id="PTHR34138:SF1">
    <property type="entry name" value="CELL SHAPE-DETERMINING PROTEIN MREC"/>
    <property type="match status" value="1"/>
</dbReference>
<dbReference type="EMBL" id="QPIG01000001">
    <property type="protein sequence ID" value="RCU57955.1"/>
    <property type="molecule type" value="Genomic_DNA"/>
</dbReference>
<evidence type="ECO:0000256" key="2">
    <source>
        <dbReference type="ARBA" id="ARBA00013855"/>
    </source>
</evidence>
<accession>A0A368P7S3</accession>
<dbReference type="Gene3D" id="2.40.10.350">
    <property type="entry name" value="Rod shape-determining protein MreC, domain 2"/>
    <property type="match status" value="1"/>
</dbReference>
<dbReference type="Pfam" id="PF04085">
    <property type="entry name" value="MreC"/>
    <property type="match status" value="1"/>
</dbReference>
<name>A0A368P7S3_9FLAO</name>
<dbReference type="NCBIfam" id="NF010532">
    <property type="entry name" value="PRK13922.9-3"/>
    <property type="match status" value="1"/>
</dbReference>
<dbReference type="OrthoDB" id="9811827at2"/>
<sequence>MQQIVNFIIRNKTFLLYILLFAISVVFTIQNHSYHKSKFVNSANFVSGGIYTQMNEISQYFGLKHQNKLLQEENNRLRSIVSSKLETKPSFIDSLTFASTYKFTPALVLKNSYTISTNILLINKGKRDSIQQDHGVITSKGILGIVDQTSKKYATVISILNTKSKISAQLKRTNHFGTLKWNGESPNIVQLIDIPSNAKPIKGDSIITSGRSAIFPKGIPVGKITNIELDAAGDFYELDIELFNDMTNIEHVYIIENKDAQEITNLLNSKNE</sequence>
<dbReference type="GO" id="GO:0005886">
    <property type="term" value="C:plasma membrane"/>
    <property type="evidence" value="ECO:0007669"/>
    <property type="project" value="TreeGrafter"/>
</dbReference>
<dbReference type="GO" id="GO:0008360">
    <property type="term" value="P:regulation of cell shape"/>
    <property type="evidence" value="ECO:0007669"/>
    <property type="project" value="UniProtKB-KW"/>
</dbReference>
<organism evidence="6 7">
    <name type="scientific">Oceanihabitans sediminis</name>
    <dbReference type="NCBI Taxonomy" id="1812012"/>
    <lineage>
        <taxon>Bacteria</taxon>
        <taxon>Pseudomonadati</taxon>
        <taxon>Bacteroidota</taxon>
        <taxon>Flavobacteriia</taxon>
        <taxon>Flavobacteriales</taxon>
        <taxon>Flavobacteriaceae</taxon>
        <taxon>Oceanihabitans</taxon>
    </lineage>
</organism>
<dbReference type="InterPro" id="IPR042177">
    <property type="entry name" value="Cell/Rod_1"/>
</dbReference>
<dbReference type="PANTHER" id="PTHR34138">
    <property type="entry name" value="CELL SHAPE-DETERMINING PROTEIN MREC"/>
    <property type="match status" value="1"/>
</dbReference>
<dbReference type="InterPro" id="IPR055342">
    <property type="entry name" value="MreC_beta-barrel_core"/>
</dbReference>
<keyword evidence="3" id="KW-0133">Cell shape</keyword>
<evidence type="ECO:0000256" key="3">
    <source>
        <dbReference type="ARBA" id="ARBA00022960"/>
    </source>
</evidence>
<gene>
    <name evidence="6" type="ORF">DU428_00760</name>
</gene>
<feature type="domain" description="Rod shape-determining protein MreC beta-barrel core" evidence="5">
    <location>
        <begin position="108"/>
        <end position="256"/>
    </location>
</feature>
<evidence type="ECO:0000313" key="7">
    <source>
        <dbReference type="Proteomes" id="UP000252249"/>
    </source>
</evidence>
<dbReference type="InterPro" id="IPR007221">
    <property type="entry name" value="MreC"/>
</dbReference>
<comment type="similarity">
    <text evidence="1">Belongs to the MreC family.</text>
</comment>
<evidence type="ECO:0000259" key="5">
    <source>
        <dbReference type="Pfam" id="PF04085"/>
    </source>
</evidence>
<dbReference type="RefSeq" id="WP_072348576.1">
    <property type="nucleotide sequence ID" value="NZ_JAWVXR010000001.1"/>
</dbReference>
<dbReference type="InterPro" id="IPR042175">
    <property type="entry name" value="Cell/Rod_MreC_2"/>
</dbReference>
<protein>
    <recommendedName>
        <fullName evidence="2">Cell shape-determining protein MreC</fullName>
    </recommendedName>
    <alternativeName>
        <fullName evidence="4">Cell shape protein MreC</fullName>
    </alternativeName>
</protein>
<dbReference type="AlphaFoldDB" id="A0A368P7S3"/>
<reference evidence="6 7" key="1">
    <citation type="submission" date="2018-07" db="EMBL/GenBank/DDBJ databases">
        <title>Oceanihabitans testaceum sp. nov., isolated from marine sediment.</title>
        <authorList>
            <person name="Li C.-M."/>
        </authorList>
    </citation>
    <scope>NUCLEOTIDE SEQUENCE [LARGE SCALE GENOMIC DNA]</scope>
    <source>
        <strain evidence="6 7">S9-10</strain>
    </source>
</reference>
<keyword evidence="7" id="KW-1185">Reference proteome</keyword>
<evidence type="ECO:0000313" key="6">
    <source>
        <dbReference type="EMBL" id="RCU57955.1"/>
    </source>
</evidence>
<proteinExistence type="inferred from homology"/>
<evidence type="ECO:0000256" key="4">
    <source>
        <dbReference type="ARBA" id="ARBA00032089"/>
    </source>
</evidence>
<comment type="caution">
    <text evidence="6">The sequence shown here is derived from an EMBL/GenBank/DDBJ whole genome shotgun (WGS) entry which is preliminary data.</text>
</comment>
<dbReference type="Proteomes" id="UP000252249">
    <property type="component" value="Unassembled WGS sequence"/>
</dbReference>
<evidence type="ECO:0000256" key="1">
    <source>
        <dbReference type="ARBA" id="ARBA00009369"/>
    </source>
</evidence>